<sequence length="161" mass="19840">MKLYLYEGEVYKVKNIDFDFLEIKTDKIIRLNKVELIRVPNFTEPNKLNLLIINYYKIYDKKLVDVELKYDEFSELVVQKTKRVLSEVFYVKKSFEVKLVKEKEFEKFYCYKIINFTSEPYWVESSYKTINYKEHTLINKKEIIIRIRTENIFYDFDLRVF</sequence>
<name>A0A1X0QDL6_9MICR</name>
<proteinExistence type="predicted"/>
<evidence type="ECO:0000313" key="1">
    <source>
        <dbReference type="EMBL" id="ORD97899.1"/>
    </source>
</evidence>
<accession>A0A1X0QDL6</accession>
<dbReference type="VEuPathDB" id="MicrosporidiaDB:HERIO_225"/>
<reference evidence="1 2" key="1">
    <citation type="journal article" date="2017" name="Environ. Microbiol.">
        <title>Decay of the glycolytic pathway and adaptation to intranuclear parasitism within Enterocytozoonidae microsporidia.</title>
        <authorList>
            <person name="Wiredu Boakye D."/>
            <person name="Jaroenlak P."/>
            <person name="Prachumwat A."/>
            <person name="Williams T.A."/>
            <person name="Bateman K.S."/>
            <person name="Itsathitphaisarn O."/>
            <person name="Sritunyalucksana K."/>
            <person name="Paszkiewicz K.H."/>
            <person name="Moore K.A."/>
            <person name="Stentiford G.D."/>
            <person name="Williams B.A."/>
        </authorList>
    </citation>
    <scope>NUCLEOTIDE SEQUENCE [LARGE SCALE GENOMIC DNA]</scope>
    <source>
        <strain evidence="1 2">GB1</strain>
    </source>
</reference>
<keyword evidence="2" id="KW-1185">Reference proteome</keyword>
<comment type="caution">
    <text evidence="1">The sequence shown here is derived from an EMBL/GenBank/DDBJ whole genome shotgun (WGS) entry which is preliminary data.</text>
</comment>
<protein>
    <submittedName>
        <fullName evidence="1">Uncharacterized protein</fullName>
    </submittedName>
</protein>
<dbReference type="EMBL" id="LVKB01000006">
    <property type="protein sequence ID" value="ORD97899.1"/>
    <property type="molecule type" value="Genomic_DNA"/>
</dbReference>
<organism evidence="1 2">
    <name type="scientific">Hepatospora eriocheir</name>
    <dbReference type="NCBI Taxonomy" id="1081669"/>
    <lineage>
        <taxon>Eukaryota</taxon>
        <taxon>Fungi</taxon>
        <taxon>Fungi incertae sedis</taxon>
        <taxon>Microsporidia</taxon>
        <taxon>Hepatosporidae</taxon>
        <taxon>Hepatospora</taxon>
    </lineage>
</organism>
<dbReference type="AlphaFoldDB" id="A0A1X0QDL6"/>
<gene>
    <name evidence="1" type="ORF">HERIO_225</name>
</gene>
<dbReference type="Proteomes" id="UP000192356">
    <property type="component" value="Unassembled WGS sequence"/>
</dbReference>
<evidence type="ECO:0000313" key="2">
    <source>
        <dbReference type="Proteomes" id="UP000192356"/>
    </source>
</evidence>
<dbReference type="VEuPathDB" id="MicrosporidiaDB:A0H76_2504"/>